<dbReference type="RefSeq" id="WP_263843308.1">
    <property type="nucleotide sequence ID" value="NZ_JALIEB010000003.1"/>
</dbReference>
<dbReference type="Proteomes" id="UP001208690">
    <property type="component" value="Unassembled WGS sequence"/>
</dbReference>
<keyword evidence="3" id="KW-1185">Reference proteome</keyword>
<evidence type="ECO:0000256" key="1">
    <source>
        <dbReference type="SAM" id="Phobius"/>
    </source>
</evidence>
<accession>A0ABT3BBM4</accession>
<protein>
    <submittedName>
        <fullName evidence="2">Uncharacterized protein</fullName>
    </submittedName>
</protein>
<proteinExistence type="predicted"/>
<organism evidence="2 3">
    <name type="scientific">Roseobacter sinensis</name>
    <dbReference type="NCBI Taxonomy" id="2931391"/>
    <lineage>
        <taxon>Bacteria</taxon>
        <taxon>Pseudomonadati</taxon>
        <taxon>Pseudomonadota</taxon>
        <taxon>Alphaproteobacteria</taxon>
        <taxon>Rhodobacterales</taxon>
        <taxon>Roseobacteraceae</taxon>
        <taxon>Roseobacter</taxon>
    </lineage>
</organism>
<comment type="caution">
    <text evidence="2">The sequence shown here is derived from an EMBL/GenBank/DDBJ whole genome shotgun (WGS) entry which is preliminary data.</text>
</comment>
<keyword evidence="1" id="KW-0812">Transmembrane</keyword>
<evidence type="ECO:0000313" key="2">
    <source>
        <dbReference type="EMBL" id="MCV3270986.1"/>
    </source>
</evidence>
<evidence type="ECO:0000313" key="3">
    <source>
        <dbReference type="Proteomes" id="UP001208690"/>
    </source>
</evidence>
<gene>
    <name evidence="2" type="ORF">MUB52_06050</name>
</gene>
<keyword evidence="1" id="KW-0472">Membrane</keyword>
<feature type="transmembrane region" description="Helical" evidence="1">
    <location>
        <begin position="51"/>
        <end position="72"/>
    </location>
</feature>
<dbReference type="EMBL" id="JALIEB010000003">
    <property type="protein sequence ID" value="MCV3270986.1"/>
    <property type="molecule type" value="Genomic_DNA"/>
</dbReference>
<name>A0ABT3BBM4_9RHOB</name>
<sequence length="137" mass="14823">MATTGFHARIERINRAHEGLAPAREKAPIRALRSQPVPKAIRRKARRRLRIFDHLQPIALGSVLGALAAVMLTGLTSENSPWGPGTELNQMMFLPSLGALALAPLLMLASLVVASKRPGFALFSLSYLTGLVVTMMI</sequence>
<reference evidence="2 3" key="1">
    <citation type="submission" date="2022-04" db="EMBL/GenBank/DDBJ databases">
        <title>Roseobacter sp. WL0113 is a bacterium isolated from neritic sediment.</title>
        <authorList>
            <person name="Wang L."/>
            <person name="He W."/>
            <person name="Zhang D.-F."/>
        </authorList>
    </citation>
    <scope>NUCLEOTIDE SEQUENCE [LARGE SCALE GENOMIC DNA]</scope>
    <source>
        <strain evidence="2 3">WL0113</strain>
    </source>
</reference>
<feature type="transmembrane region" description="Helical" evidence="1">
    <location>
        <begin position="120"/>
        <end position="136"/>
    </location>
</feature>
<keyword evidence="1" id="KW-1133">Transmembrane helix</keyword>
<feature type="transmembrane region" description="Helical" evidence="1">
    <location>
        <begin position="92"/>
        <end position="113"/>
    </location>
</feature>